<dbReference type="SUPFAM" id="SSF48179">
    <property type="entry name" value="6-phosphogluconate dehydrogenase C-terminal domain-like"/>
    <property type="match status" value="1"/>
</dbReference>
<evidence type="ECO:0000313" key="5">
    <source>
        <dbReference type="EMBL" id="PIR97610.1"/>
    </source>
</evidence>
<dbReference type="GO" id="GO:0000271">
    <property type="term" value="P:polysaccharide biosynthetic process"/>
    <property type="evidence" value="ECO:0007669"/>
    <property type="project" value="InterPro"/>
</dbReference>
<dbReference type="InterPro" id="IPR036291">
    <property type="entry name" value="NAD(P)-bd_dom_sf"/>
</dbReference>
<dbReference type="InterPro" id="IPR001732">
    <property type="entry name" value="UDP-Glc/GDP-Man_DH_N"/>
</dbReference>
<evidence type="ECO:0000259" key="3">
    <source>
        <dbReference type="Pfam" id="PF00984"/>
    </source>
</evidence>
<gene>
    <name evidence="5" type="ORF">COT91_00460</name>
</gene>
<dbReference type="EMBL" id="PFAJ01000006">
    <property type="protein sequence ID" value="PIR97610.1"/>
    <property type="molecule type" value="Genomic_DNA"/>
</dbReference>
<sequence length="268" mass="29968">MKKKSLGIIGGGFVGSAIANYYKNNGHEVKVYDKFKDSDPVEDVIQQDYIIIAVPTPHKENMGIDLEAMDDAMANAAKAEKGKPVIIKSTIIPGTTDKYQKQYSDLRILFNPEFLTERTAVQDFQFPDRQILGFTKESYNIAGDILKFLPLAPFERIIPAIDAETVKYFNNTWFAVKVTFANQFYDVCQKIGVDYNRVMECASADRRMTGTSHLKVDHDGYRGYGGKCLPKDVRAIIAYADKLGVDMKLLKAAEEINKELTGGVDKGL</sequence>
<evidence type="ECO:0000259" key="4">
    <source>
        <dbReference type="Pfam" id="PF03721"/>
    </source>
</evidence>
<dbReference type="InterPro" id="IPR013328">
    <property type="entry name" value="6PGD_dom2"/>
</dbReference>
<dbReference type="Gene3D" id="3.40.50.720">
    <property type="entry name" value="NAD(P)-binding Rossmann-like Domain"/>
    <property type="match status" value="1"/>
</dbReference>
<comment type="similarity">
    <text evidence="1 2">Belongs to the UDP-glucose/GDP-mannose dehydrogenase family.</text>
</comment>
<evidence type="ECO:0008006" key="7">
    <source>
        <dbReference type="Google" id="ProtNLM"/>
    </source>
</evidence>
<feature type="domain" description="UDP-glucose/GDP-mannose dehydrogenase dimerisation" evidence="3">
    <location>
        <begin position="163"/>
        <end position="258"/>
    </location>
</feature>
<dbReference type="Pfam" id="PF00984">
    <property type="entry name" value="UDPG_MGDP_dh"/>
    <property type="match status" value="1"/>
</dbReference>
<dbReference type="SUPFAM" id="SSF51735">
    <property type="entry name" value="NAD(P)-binding Rossmann-fold domains"/>
    <property type="match status" value="1"/>
</dbReference>
<dbReference type="PANTHER" id="PTHR43750:SF3">
    <property type="entry name" value="UDP-GLUCOSE 6-DEHYDROGENASE TUAD"/>
    <property type="match status" value="1"/>
</dbReference>
<proteinExistence type="inferred from homology"/>
<dbReference type="AlphaFoldDB" id="A0A2H0VH35"/>
<evidence type="ECO:0000256" key="2">
    <source>
        <dbReference type="PIRNR" id="PIRNR000124"/>
    </source>
</evidence>
<dbReference type="Proteomes" id="UP000230557">
    <property type="component" value="Unassembled WGS sequence"/>
</dbReference>
<dbReference type="PIRSF" id="PIRSF500136">
    <property type="entry name" value="UDP_ManNAc_DH"/>
    <property type="match status" value="1"/>
</dbReference>
<feature type="domain" description="UDP-glucose/GDP-mannose dehydrogenase N-terminal" evidence="4">
    <location>
        <begin position="43"/>
        <end position="140"/>
    </location>
</feature>
<dbReference type="GO" id="GO:0016628">
    <property type="term" value="F:oxidoreductase activity, acting on the CH-CH group of donors, NAD or NADP as acceptor"/>
    <property type="evidence" value="ECO:0007669"/>
    <property type="project" value="InterPro"/>
</dbReference>
<dbReference type="InterPro" id="IPR008927">
    <property type="entry name" value="6-PGluconate_DH-like_C_sf"/>
</dbReference>
<evidence type="ECO:0000313" key="6">
    <source>
        <dbReference type="Proteomes" id="UP000230557"/>
    </source>
</evidence>
<dbReference type="PIRSF" id="PIRSF000124">
    <property type="entry name" value="UDPglc_GDPman_dh"/>
    <property type="match status" value="1"/>
</dbReference>
<protein>
    <recommendedName>
        <fullName evidence="7">UDP-glucose 6-dehydrogenase</fullName>
    </recommendedName>
</protein>
<reference evidence="6" key="1">
    <citation type="submission" date="2017-09" db="EMBL/GenBank/DDBJ databases">
        <title>Depth-based differentiation of microbial function through sediment-hosted aquifers and enrichment of novel symbionts in the deep terrestrial subsurface.</title>
        <authorList>
            <person name="Probst A.J."/>
            <person name="Ladd B."/>
            <person name="Jarett J.K."/>
            <person name="Geller-Mcgrath D.E."/>
            <person name="Sieber C.M.K."/>
            <person name="Emerson J.B."/>
            <person name="Anantharaman K."/>
            <person name="Thomas B.C."/>
            <person name="Malmstrom R."/>
            <person name="Stieglmeier M."/>
            <person name="Klingl A."/>
            <person name="Woyke T."/>
            <person name="Ryan C.M."/>
            <person name="Banfield J.F."/>
        </authorList>
    </citation>
    <scope>NUCLEOTIDE SEQUENCE [LARGE SCALE GENOMIC DNA]</scope>
</reference>
<dbReference type="InterPro" id="IPR014026">
    <property type="entry name" value="UDP-Glc/GDP-Man_DH_dimer"/>
</dbReference>
<dbReference type="InterPro" id="IPR028359">
    <property type="entry name" value="UDP_ManNAc/GlcNAc_DH"/>
</dbReference>
<accession>A0A2H0VH35</accession>
<dbReference type="GO" id="GO:0051287">
    <property type="term" value="F:NAD binding"/>
    <property type="evidence" value="ECO:0007669"/>
    <property type="project" value="InterPro"/>
</dbReference>
<dbReference type="PANTHER" id="PTHR43750">
    <property type="entry name" value="UDP-GLUCOSE 6-DEHYDROGENASE TUAD"/>
    <property type="match status" value="1"/>
</dbReference>
<name>A0A2H0VH35_9BACT</name>
<dbReference type="Pfam" id="PF03721">
    <property type="entry name" value="UDPG_MGDP_dh_N"/>
    <property type="match status" value="1"/>
</dbReference>
<comment type="caution">
    <text evidence="5">The sequence shown here is derived from an EMBL/GenBank/DDBJ whole genome shotgun (WGS) entry which is preliminary data.</text>
</comment>
<evidence type="ECO:0000256" key="1">
    <source>
        <dbReference type="ARBA" id="ARBA00006601"/>
    </source>
</evidence>
<dbReference type="GO" id="GO:0016616">
    <property type="term" value="F:oxidoreductase activity, acting on the CH-OH group of donors, NAD or NADP as acceptor"/>
    <property type="evidence" value="ECO:0007669"/>
    <property type="project" value="InterPro"/>
</dbReference>
<organism evidence="5 6">
    <name type="scientific">Candidatus Doudnabacteria bacterium CG10_big_fil_rev_8_21_14_0_10_41_10</name>
    <dbReference type="NCBI Taxonomy" id="1974551"/>
    <lineage>
        <taxon>Bacteria</taxon>
        <taxon>Candidatus Doudnaibacteriota</taxon>
    </lineage>
</organism>
<dbReference type="Gene3D" id="1.10.1040.10">
    <property type="entry name" value="N-(1-d-carboxylethyl)-l-norvaline Dehydrogenase, domain 2"/>
    <property type="match status" value="1"/>
</dbReference>
<dbReference type="InterPro" id="IPR017476">
    <property type="entry name" value="UDP-Glc/GDP-Man"/>
</dbReference>